<proteinExistence type="predicted"/>
<name>A0A0D8IDQ9_9CLOT</name>
<dbReference type="KEGG" id="cace:CACET_c10570"/>
<evidence type="ECO:0000313" key="1">
    <source>
        <dbReference type="EMBL" id="AKL94560.1"/>
    </source>
</evidence>
<dbReference type="OrthoDB" id="9797779at2"/>
<accession>A0A0D8IDQ9</accession>
<reference evidence="1 2" key="1">
    <citation type="submission" date="2014-10" db="EMBL/GenBank/DDBJ databases">
        <title>Genome sequence of Clostridium aceticum DSM 1496.</title>
        <authorList>
            <person name="Poehlein A."/>
            <person name="Schiel-Bengelsdorf B."/>
            <person name="Gottschalk G."/>
            <person name="Duerre P."/>
            <person name="Daniel R."/>
        </authorList>
    </citation>
    <scope>NUCLEOTIDE SEQUENCE [LARGE SCALE GENOMIC DNA]</scope>
    <source>
        <strain evidence="1 2">DSM 1496</strain>
    </source>
</reference>
<dbReference type="RefSeq" id="WP_044823315.1">
    <property type="nucleotide sequence ID" value="NZ_CP009687.1"/>
</dbReference>
<dbReference type="STRING" id="84022.CACET_c10570"/>
<evidence type="ECO:0000313" key="2">
    <source>
        <dbReference type="Proteomes" id="UP000035704"/>
    </source>
</evidence>
<dbReference type="InterPro" id="IPR007553">
    <property type="entry name" value="2-thiour_desulf"/>
</dbReference>
<dbReference type="PANTHER" id="PTHR30087:SF1">
    <property type="entry name" value="HYPOTHETICAL CYTOSOLIC PROTEIN"/>
    <property type="match status" value="1"/>
</dbReference>
<protein>
    <submittedName>
        <fullName evidence="1">Uncharacterized protein</fullName>
    </submittedName>
</protein>
<dbReference type="Proteomes" id="UP000035704">
    <property type="component" value="Chromosome"/>
</dbReference>
<dbReference type="PATRIC" id="fig|84022.5.peg.2269"/>
<organism evidence="1 2">
    <name type="scientific">Clostridium aceticum</name>
    <dbReference type="NCBI Taxonomy" id="84022"/>
    <lineage>
        <taxon>Bacteria</taxon>
        <taxon>Bacillati</taxon>
        <taxon>Bacillota</taxon>
        <taxon>Clostridia</taxon>
        <taxon>Eubacteriales</taxon>
        <taxon>Clostridiaceae</taxon>
        <taxon>Clostridium</taxon>
    </lineage>
</organism>
<dbReference type="PANTHER" id="PTHR30087">
    <property type="entry name" value="INNER MEMBRANE PROTEIN"/>
    <property type="match status" value="1"/>
</dbReference>
<keyword evidence="2" id="KW-1185">Reference proteome</keyword>
<dbReference type="Pfam" id="PF04463">
    <property type="entry name" value="2-thiour_desulf"/>
    <property type="match status" value="1"/>
</dbReference>
<gene>
    <name evidence="1" type="ORF">CACET_c10570</name>
</gene>
<dbReference type="EMBL" id="CP009687">
    <property type="protein sequence ID" value="AKL94560.1"/>
    <property type="molecule type" value="Genomic_DNA"/>
</dbReference>
<sequence length="149" mass="15922">MVLVSACLLGVNCRYDGTNNKNLELIKFLSEKNILPVCPEELGGLTTPRLPAEIQGGDVLEKKGNIMNTGGEDVTEAFVKGAEKTLKLAEENGVIAAILKARSPSCGSGKIYDGSFTKTLTEGDGVAAALLKRKNIKVYTEENFMEADV</sequence>
<dbReference type="AlphaFoldDB" id="A0A0D8IDQ9"/>